<accession>A0ABU3SQ12</accession>
<feature type="transmembrane region" description="Helical" evidence="1">
    <location>
        <begin position="145"/>
        <end position="163"/>
    </location>
</feature>
<evidence type="ECO:0000313" key="4">
    <source>
        <dbReference type="Proteomes" id="UP001261125"/>
    </source>
</evidence>
<reference evidence="3 4" key="1">
    <citation type="submission" date="2023-09" db="EMBL/GenBank/DDBJ databases">
        <title>Microbacterium fusihabitans sp. nov., Microbacterium phycihabitans sp. nov., and Microbacterium cervinum sp. nov., isolated from dried seaweeds of beach.</title>
        <authorList>
            <person name="Lee S.D."/>
        </authorList>
    </citation>
    <scope>NUCLEOTIDE SEQUENCE [LARGE SCALE GENOMIC DNA]</scope>
    <source>
        <strain evidence="3 4">KSW2-29</strain>
    </source>
</reference>
<evidence type="ECO:0000313" key="3">
    <source>
        <dbReference type="EMBL" id="MDU0346440.1"/>
    </source>
</evidence>
<proteinExistence type="predicted"/>
<organism evidence="3 4">
    <name type="scientific">Microbacterium phycohabitans</name>
    <dbReference type="NCBI Taxonomy" id="3075993"/>
    <lineage>
        <taxon>Bacteria</taxon>
        <taxon>Bacillati</taxon>
        <taxon>Actinomycetota</taxon>
        <taxon>Actinomycetes</taxon>
        <taxon>Micrococcales</taxon>
        <taxon>Microbacteriaceae</taxon>
        <taxon>Microbacterium</taxon>
    </lineage>
</organism>
<dbReference type="Gene3D" id="1.20.144.10">
    <property type="entry name" value="Phosphatidic acid phosphatase type 2/haloperoxidase"/>
    <property type="match status" value="1"/>
</dbReference>
<dbReference type="EMBL" id="JAWDIT010000004">
    <property type="protein sequence ID" value="MDU0346440.1"/>
    <property type="molecule type" value="Genomic_DNA"/>
</dbReference>
<protein>
    <submittedName>
        <fullName evidence="3">Phosphatase PAP2 family protein</fullName>
    </submittedName>
</protein>
<evidence type="ECO:0000256" key="1">
    <source>
        <dbReference type="SAM" id="Phobius"/>
    </source>
</evidence>
<evidence type="ECO:0000259" key="2">
    <source>
        <dbReference type="Pfam" id="PF01569"/>
    </source>
</evidence>
<comment type="caution">
    <text evidence="3">The sequence shown here is derived from an EMBL/GenBank/DDBJ whole genome shotgun (WGS) entry which is preliminary data.</text>
</comment>
<feature type="transmembrane region" description="Helical" evidence="1">
    <location>
        <begin position="170"/>
        <end position="193"/>
    </location>
</feature>
<feature type="transmembrane region" description="Helical" evidence="1">
    <location>
        <begin position="199"/>
        <end position="219"/>
    </location>
</feature>
<dbReference type="SUPFAM" id="SSF48317">
    <property type="entry name" value="Acid phosphatase/Vanadium-dependent haloperoxidase"/>
    <property type="match status" value="1"/>
</dbReference>
<name>A0ABU3SQ12_9MICO</name>
<sequence length="234" mass="24140">MTPPPVRPGSSLVDPPVHPRRSVVVAVATVISLVMVGLLLRLGEFDAAGSAAVHHLRGGPLGPVAEVLYLALKPLPATLTMLAATGAVAGLTRSWRPAVVFSGTIAVTWGSAEAVKLVVDRPRPGLSEAAMATIGRAADASFPSGHVAFTAALVAVCACLAWGTRWRSVVIVLGALLVVCMAAAVVIEGVHYLGDAAASLVWVAGVFPAVRGGWAMAVARMDATLRRRRSHRVV</sequence>
<dbReference type="InterPro" id="IPR036938">
    <property type="entry name" value="PAP2/HPO_sf"/>
</dbReference>
<keyword evidence="1" id="KW-1133">Transmembrane helix</keyword>
<keyword evidence="4" id="KW-1185">Reference proteome</keyword>
<keyword evidence="1" id="KW-0472">Membrane</keyword>
<feature type="transmembrane region" description="Helical" evidence="1">
    <location>
        <begin position="21"/>
        <end position="40"/>
    </location>
</feature>
<dbReference type="RefSeq" id="WP_316004760.1">
    <property type="nucleotide sequence ID" value="NZ_JAWDIT010000004.1"/>
</dbReference>
<dbReference type="Proteomes" id="UP001261125">
    <property type="component" value="Unassembled WGS sequence"/>
</dbReference>
<dbReference type="InterPro" id="IPR000326">
    <property type="entry name" value="PAP2/HPO"/>
</dbReference>
<gene>
    <name evidence="3" type="ORF">RWH44_12105</name>
</gene>
<feature type="domain" description="Phosphatidic acid phosphatase type 2/haloperoxidase" evidence="2">
    <location>
        <begin position="101"/>
        <end position="202"/>
    </location>
</feature>
<dbReference type="Pfam" id="PF01569">
    <property type="entry name" value="PAP2"/>
    <property type="match status" value="1"/>
</dbReference>
<keyword evidence="1" id="KW-0812">Transmembrane</keyword>